<dbReference type="Gene3D" id="2.120.10.30">
    <property type="entry name" value="TolB, C-terminal domain"/>
    <property type="match status" value="1"/>
</dbReference>
<comment type="caution">
    <text evidence="5">The sequence shown here is derived from an EMBL/GenBank/DDBJ whole genome shotgun (WGS) entry which is preliminary data.</text>
</comment>
<name>A0A9P1MXH3_9PELO</name>
<dbReference type="InterPro" id="IPR011042">
    <property type="entry name" value="6-blade_b-propeller_TolB-like"/>
</dbReference>
<accession>A0A9P1MXH3</accession>
<dbReference type="Proteomes" id="UP001152747">
    <property type="component" value="Unassembled WGS sequence"/>
</dbReference>
<keyword evidence="3" id="KW-0325">Glycoprotein</keyword>
<protein>
    <recommendedName>
        <fullName evidence="4">Strictosidine synthase conserved region domain-containing protein</fullName>
    </recommendedName>
</protein>
<dbReference type="EMBL" id="CANHGI010000002">
    <property type="protein sequence ID" value="CAI5443317.1"/>
    <property type="molecule type" value="Genomic_DNA"/>
</dbReference>
<evidence type="ECO:0000313" key="5">
    <source>
        <dbReference type="EMBL" id="CAI5443317.1"/>
    </source>
</evidence>
<dbReference type="GO" id="GO:0016787">
    <property type="term" value="F:hydrolase activity"/>
    <property type="evidence" value="ECO:0007669"/>
    <property type="project" value="TreeGrafter"/>
</dbReference>
<keyword evidence="6" id="KW-1185">Reference proteome</keyword>
<comment type="similarity">
    <text evidence="1">Belongs to the strictosidine synthase family.</text>
</comment>
<keyword evidence="2" id="KW-0597">Phosphoprotein</keyword>
<dbReference type="PANTHER" id="PTHR10426:SF88">
    <property type="entry name" value="ADIPOCYTE PLASMA MEMBRANE-ASSOCIATED PROTEIN HEMOMUCIN-RELATED"/>
    <property type="match status" value="1"/>
</dbReference>
<gene>
    <name evidence="5" type="ORF">CAMP_LOCUS5954</name>
</gene>
<dbReference type="SUPFAM" id="SSF63829">
    <property type="entry name" value="Calcium-dependent phosphotriesterase"/>
    <property type="match status" value="1"/>
</dbReference>
<sequence length="387" mass="43892">MGRLFLFGFIGLFISWGALYYRYSDEKNTQARKYRLDPPPTLENVLAENRLLEKAEHILENQIVGPESFVVEKDAIYATIYDAKVIKIVNGKIVSQVSYSERAKFFRDCGNFEAEDTCGRPLGIRKLSENSQKFVVADAYLGVFVVDFSDEQNPTTSQILDSKKPIEGFAPKFLNDLDVLNEDEIILSDSSTKYPRKQFMPLILEQNPNGRIIHLKISTKTAKVLISGLYFPNGVQLTSDKQSILFSECSMARIKKLDLKSKNVEMFVKNLPGMPDNIRKTERNTYWVGLAAIRHSATPSLIDKLGSVPGIRQFLIDIIPSKFWETILHTFRKSHSIVVEIDENGRIIRSLHDLTGKIVGDVSQVAEFEGYLYFGSFNSPFLAKLKL</sequence>
<evidence type="ECO:0000256" key="3">
    <source>
        <dbReference type="ARBA" id="ARBA00023180"/>
    </source>
</evidence>
<dbReference type="OrthoDB" id="5307922at2759"/>
<dbReference type="AlphaFoldDB" id="A0A9P1MXH3"/>
<dbReference type="InterPro" id="IPR018119">
    <property type="entry name" value="Strictosidine_synth_cons-reg"/>
</dbReference>
<evidence type="ECO:0000256" key="1">
    <source>
        <dbReference type="ARBA" id="ARBA00009191"/>
    </source>
</evidence>
<evidence type="ECO:0000313" key="6">
    <source>
        <dbReference type="Proteomes" id="UP001152747"/>
    </source>
</evidence>
<evidence type="ECO:0000259" key="4">
    <source>
        <dbReference type="Pfam" id="PF03088"/>
    </source>
</evidence>
<dbReference type="GO" id="GO:0012505">
    <property type="term" value="C:endomembrane system"/>
    <property type="evidence" value="ECO:0007669"/>
    <property type="project" value="TreeGrafter"/>
</dbReference>
<proteinExistence type="inferred from homology"/>
<dbReference type="Pfam" id="PF03088">
    <property type="entry name" value="Str_synth"/>
    <property type="match status" value="1"/>
</dbReference>
<dbReference type="PANTHER" id="PTHR10426">
    <property type="entry name" value="STRICTOSIDINE SYNTHASE-RELATED"/>
    <property type="match status" value="1"/>
</dbReference>
<organism evidence="5 6">
    <name type="scientific">Caenorhabditis angaria</name>
    <dbReference type="NCBI Taxonomy" id="860376"/>
    <lineage>
        <taxon>Eukaryota</taxon>
        <taxon>Metazoa</taxon>
        <taxon>Ecdysozoa</taxon>
        <taxon>Nematoda</taxon>
        <taxon>Chromadorea</taxon>
        <taxon>Rhabditida</taxon>
        <taxon>Rhabditina</taxon>
        <taxon>Rhabditomorpha</taxon>
        <taxon>Rhabditoidea</taxon>
        <taxon>Rhabditidae</taxon>
        <taxon>Peloderinae</taxon>
        <taxon>Caenorhabditis</taxon>
    </lineage>
</organism>
<reference evidence="5" key="1">
    <citation type="submission" date="2022-11" db="EMBL/GenBank/DDBJ databases">
        <authorList>
            <person name="Kikuchi T."/>
        </authorList>
    </citation>
    <scope>NUCLEOTIDE SEQUENCE</scope>
    <source>
        <strain evidence="5">PS1010</strain>
    </source>
</reference>
<evidence type="ECO:0000256" key="2">
    <source>
        <dbReference type="ARBA" id="ARBA00022553"/>
    </source>
</evidence>
<dbReference type="Pfam" id="PF20067">
    <property type="entry name" value="SSL_N"/>
    <property type="match status" value="1"/>
</dbReference>
<feature type="domain" description="Strictosidine synthase conserved region" evidence="4">
    <location>
        <begin position="175"/>
        <end position="257"/>
    </location>
</feature>